<dbReference type="PROSITE" id="PS50949">
    <property type="entry name" value="HTH_GNTR"/>
    <property type="match status" value="1"/>
</dbReference>
<dbReference type="InterPro" id="IPR036390">
    <property type="entry name" value="WH_DNA-bd_sf"/>
</dbReference>
<evidence type="ECO:0000256" key="1">
    <source>
        <dbReference type="ARBA" id="ARBA00023015"/>
    </source>
</evidence>
<evidence type="ECO:0000313" key="6">
    <source>
        <dbReference type="Proteomes" id="UP000184346"/>
    </source>
</evidence>
<dbReference type="Gene3D" id="1.10.10.10">
    <property type="entry name" value="Winged helix-like DNA-binding domain superfamily/Winged helix DNA-binding domain"/>
    <property type="match status" value="1"/>
</dbReference>
<dbReference type="AlphaFoldDB" id="A0A1M4WEW2"/>
<name>A0A1M4WEW2_9GAMM</name>
<dbReference type="SMART" id="SM00345">
    <property type="entry name" value="HTH_GNTR"/>
    <property type="match status" value="1"/>
</dbReference>
<dbReference type="SUPFAM" id="SSF48008">
    <property type="entry name" value="GntR ligand-binding domain-like"/>
    <property type="match status" value="1"/>
</dbReference>
<keyword evidence="3" id="KW-0804">Transcription</keyword>
<dbReference type="Pfam" id="PF07729">
    <property type="entry name" value="FCD"/>
    <property type="match status" value="1"/>
</dbReference>
<dbReference type="Proteomes" id="UP000184346">
    <property type="component" value="Unassembled WGS sequence"/>
</dbReference>
<dbReference type="InterPro" id="IPR000524">
    <property type="entry name" value="Tscrpt_reg_HTH_GntR"/>
</dbReference>
<dbReference type="InterPro" id="IPR008920">
    <property type="entry name" value="TF_FadR/GntR_C"/>
</dbReference>
<reference evidence="5 6" key="1">
    <citation type="submission" date="2016-11" db="EMBL/GenBank/DDBJ databases">
        <authorList>
            <person name="Jaros S."/>
            <person name="Januszkiewicz K."/>
            <person name="Wedrychowicz H."/>
        </authorList>
    </citation>
    <scope>NUCLEOTIDE SEQUENCE [LARGE SCALE GENOMIC DNA]</scope>
    <source>
        <strain evidence="5 6">DSM 19980</strain>
    </source>
</reference>
<dbReference type="SUPFAM" id="SSF46785">
    <property type="entry name" value="Winged helix' DNA-binding domain"/>
    <property type="match status" value="1"/>
</dbReference>
<sequence length="228" mass="25528">MSTSHPLAETHSASGITAASQVFNALKQDLIRGRFTAGEKLAISALKSRYQVGLSPLREALNRLAAYGLLEQLNQRGFRVPTLDASELADIAHLRTQLECMALVQAFQAGDAEWESQLLAAQHRLRRADQTPGEIERWEQAHQHFHRTLLAPSGSPWLLRFIEQLHDQFDRYRRLAPSDPATRELLDQHHAELVTLALARHAGEARELLELHIHLSHQIAKGACPSEA</sequence>
<keyword evidence="1" id="KW-0805">Transcription regulation</keyword>
<dbReference type="RefSeq" id="WP_072820709.1">
    <property type="nucleotide sequence ID" value="NZ_FQUJ01000004.1"/>
</dbReference>
<feature type="domain" description="HTH gntR-type" evidence="4">
    <location>
        <begin position="16"/>
        <end position="83"/>
    </location>
</feature>
<protein>
    <submittedName>
        <fullName evidence="5">Transcriptional regulator, GntR family</fullName>
    </submittedName>
</protein>
<dbReference type="SMART" id="SM00895">
    <property type="entry name" value="FCD"/>
    <property type="match status" value="1"/>
</dbReference>
<evidence type="ECO:0000256" key="2">
    <source>
        <dbReference type="ARBA" id="ARBA00023125"/>
    </source>
</evidence>
<evidence type="ECO:0000313" key="5">
    <source>
        <dbReference type="EMBL" id="SHE79725.1"/>
    </source>
</evidence>
<dbReference type="InterPro" id="IPR036388">
    <property type="entry name" value="WH-like_DNA-bd_sf"/>
</dbReference>
<dbReference type="PANTHER" id="PTHR43537">
    <property type="entry name" value="TRANSCRIPTIONAL REGULATOR, GNTR FAMILY"/>
    <property type="match status" value="1"/>
</dbReference>
<dbReference type="PANTHER" id="PTHR43537:SF20">
    <property type="entry name" value="HTH-TYPE TRANSCRIPTIONAL REPRESSOR GLAR"/>
    <property type="match status" value="1"/>
</dbReference>
<dbReference type="OrthoDB" id="9799812at2"/>
<accession>A0A1M4WEW2</accession>
<dbReference type="STRING" id="1121942.SAMN02745148_01183"/>
<dbReference type="InterPro" id="IPR011711">
    <property type="entry name" value="GntR_C"/>
</dbReference>
<proteinExistence type="predicted"/>
<evidence type="ECO:0000256" key="3">
    <source>
        <dbReference type="ARBA" id="ARBA00023163"/>
    </source>
</evidence>
<organism evidence="5 6">
    <name type="scientific">Modicisalibacter ilicicola DSM 19980</name>
    <dbReference type="NCBI Taxonomy" id="1121942"/>
    <lineage>
        <taxon>Bacteria</taxon>
        <taxon>Pseudomonadati</taxon>
        <taxon>Pseudomonadota</taxon>
        <taxon>Gammaproteobacteria</taxon>
        <taxon>Oceanospirillales</taxon>
        <taxon>Halomonadaceae</taxon>
        <taxon>Modicisalibacter</taxon>
    </lineage>
</organism>
<keyword evidence="6" id="KW-1185">Reference proteome</keyword>
<dbReference type="GO" id="GO:0003677">
    <property type="term" value="F:DNA binding"/>
    <property type="evidence" value="ECO:0007669"/>
    <property type="project" value="UniProtKB-KW"/>
</dbReference>
<evidence type="ECO:0000259" key="4">
    <source>
        <dbReference type="PROSITE" id="PS50949"/>
    </source>
</evidence>
<keyword evidence="2" id="KW-0238">DNA-binding</keyword>
<gene>
    <name evidence="5" type="ORF">SAMN02745148_01183</name>
</gene>
<dbReference type="Gene3D" id="1.20.120.530">
    <property type="entry name" value="GntR ligand-binding domain-like"/>
    <property type="match status" value="1"/>
</dbReference>
<dbReference type="Pfam" id="PF00392">
    <property type="entry name" value="GntR"/>
    <property type="match status" value="1"/>
</dbReference>
<dbReference type="GO" id="GO:0003700">
    <property type="term" value="F:DNA-binding transcription factor activity"/>
    <property type="evidence" value="ECO:0007669"/>
    <property type="project" value="InterPro"/>
</dbReference>
<dbReference type="EMBL" id="FQUJ01000004">
    <property type="protein sequence ID" value="SHE79725.1"/>
    <property type="molecule type" value="Genomic_DNA"/>
</dbReference>